<reference evidence="7 9" key="2">
    <citation type="submission" date="2018-06" db="EMBL/GenBank/DDBJ databases">
        <authorList>
            <consortium name="Pathogen Informatics"/>
            <person name="Doyle S."/>
        </authorList>
    </citation>
    <scope>NUCLEOTIDE SEQUENCE [LARGE SCALE GENOMIC DNA]</scope>
    <source>
        <strain evidence="7 9">NCTC11632</strain>
    </source>
</reference>
<keyword evidence="4" id="KW-0239">DNA-directed DNA polymerase</keyword>
<evidence type="ECO:0000259" key="5">
    <source>
        <dbReference type="Pfam" id="PF06144"/>
    </source>
</evidence>
<accession>A0A0A2EER7</accession>
<keyword evidence="2" id="KW-0548">Nucleotidyltransferase</keyword>
<organism evidence="6 8">
    <name type="scientific">Porphyromonas macacae</name>
    <dbReference type="NCBI Taxonomy" id="28115"/>
    <lineage>
        <taxon>Bacteria</taxon>
        <taxon>Pseudomonadati</taxon>
        <taxon>Bacteroidota</taxon>
        <taxon>Bacteroidia</taxon>
        <taxon>Bacteroidales</taxon>
        <taxon>Porphyromonadaceae</taxon>
        <taxon>Porphyromonas</taxon>
    </lineage>
</organism>
<keyword evidence="3" id="KW-0235">DNA replication</keyword>
<evidence type="ECO:0000313" key="6">
    <source>
        <dbReference type="EMBL" id="KGN74919.1"/>
    </source>
</evidence>
<sequence length="335" mass="38332">MANANYDQLIKAIKQKKTGKIVLLMGDEPYYIDKLTGLFEQFIIPSDLRDFNQTVIYGNDLELQQLVSEAMRFPMMAEAILIVVREAQMFKDFDLFAPYIDQIPDSSVVLLSYKGKLNKRSKIYKAIREQGLIFESDKVSDYKVPDLINSIAQNKKMMIDPRAAALLADFLGNDLERIDSELDKLSITLPANDRVITSDTIQRYIGISKEYNNFELLRAVVQRNSPRAFQIAFHFARNEKSNPIQPTLSVLFNFFSNLITLYYLPQVNELNVMQKLELKGTFQARDYLTAFKGYKAIQVYNILHQIRLTDAASKGVDSNSSSGELLKELLCYILS</sequence>
<keyword evidence="1" id="KW-0808">Transferase</keyword>
<evidence type="ECO:0000313" key="7">
    <source>
        <dbReference type="EMBL" id="SUB89106.1"/>
    </source>
</evidence>
<dbReference type="Gene3D" id="1.20.272.10">
    <property type="match status" value="1"/>
</dbReference>
<dbReference type="AlphaFoldDB" id="A0A0A2EER7"/>
<dbReference type="Gene3D" id="3.40.50.300">
    <property type="entry name" value="P-loop containing nucleotide triphosphate hydrolases"/>
    <property type="match status" value="1"/>
</dbReference>
<evidence type="ECO:0000256" key="1">
    <source>
        <dbReference type="ARBA" id="ARBA00022679"/>
    </source>
</evidence>
<dbReference type="Proteomes" id="UP000254156">
    <property type="component" value="Unassembled WGS sequence"/>
</dbReference>
<dbReference type="PANTHER" id="PTHR34388">
    <property type="entry name" value="DNA POLYMERASE III SUBUNIT DELTA"/>
    <property type="match status" value="1"/>
</dbReference>
<dbReference type="Pfam" id="PF06144">
    <property type="entry name" value="DNA_pol3_delta"/>
    <property type="match status" value="1"/>
</dbReference>
<dbReference type="NCBIfam" id="TIGR01128">
    <property type="entry name" value="holA"/>
    <property type="match status" value="1"/>
</dbReference>
<feature type="domain" description="DNA polymerase III delta N-terminal" evidence="5">
    <location>
        <begin position="23"/>
        <end position="135"/>
    </location>
</feature>
<dbReference type="eggNOG" id="COG1466">
    <property type="taxonomic scope" value="Bacteria"/>
</dbReference>
<reference evidence="6 8" key="1">
    <citation type="submission" date="2014-09" db="EMBL/GenBank/DDBJ databases">
        <title>Draft Genome Sequence of Porphyromonas macacae COT-192_OH2859.</title>
        <authorList>
            <person name="Wallis C."/>
            <person name="Deusch O."/>
            <person name="O'Flynn C."/>
            <person name="Davis I."/>
            <person name="Horsfall A."/>
            <person name="Kirkwood N."/>
            <person name="Harris S."/>
            <person name="Eisen J.A."/>
            <person name="Coil D.A."/>
            <person name="Darling A.E."/>
            <person name="Jospin G."/>
            <person name="Alexiev A."/>
        </authorList>
    </citation>
    <scope>NUCLEOTIDE SEQUENCE [LARGE SCALE GENOMIC DNA]</scope>
    <source>
        <strain evidence="8">COT-192 OH2859</strain>
        <strain evidence="6">COT-192_OH2859</strain>
    </source>
</reference>
<keyword evidence="8" id="KW-1185">Reference proteome</keyword>
<evidence type="ECO:0000256" key="3">
    <source>
        <dbReference type="ARBA" id="ARBA00022705"/>
    </source>
</evidence>
<protein>
    <submittedName>
        <fullName evidence="7">DNA polymerase III subunit delta</fullName>
    </submittedName>
</protein>
<dbReference type="RefSeq" id="WP_036873215.1">
    <property type="nucleotide sequence ID" value="NZ_JASBZX010000002.1"/>
</dbReference>
<dbReference type="Proteomes" id="UP000030103">
    <property type="component" value="Unassembled WGS sequence"/>
</dbReference>
<dbReference type="InterPro" id="IPR027417">
    <property type="entry name" value="P-loop_NTPase"/>
</dbReference>
<dbReference type="EMBL" id="UGTF01000002">
    <property type="protein sequence ID" value="SUB89106.1"/>
    <property type="molecule type" value="Genomic_DNA"/>
</dbReference>
<evidence type="ECO:0000256" key="2">
    <source>
        <dbReference type="ARBA" id="ARBA00022695"/>
    </source>
</evidence>
<dbReference type="EMBL" id="JRFA01000009">
    <property type="protein sequence ID" value="KGN74919.1"/>
    <property type="molecule type" value="Genomic_DNA"/>
</dbReference>
<dbReference type="OrthoDB" id="1172326at2"/>
<name>A0A0A2EER7_9PORP</name>
<dbReference type="InterPro" id="IPR005790">
    <property type="entry name" value="DNA_polIII_delta"/>
</dbReference>
<proteinExistence type="predicted"/>
<dbReference type="STRING" id="28115.HQ47_03120"/>
<evidence type="ECO:0000313" key="9">
    <source>
        <dbReference type="Proteomes" id="UP000254156"/>
    </source>
</evidence>
<evidence type="ECO:0000256" key="4">
    <source>
        <dbReference type="ARBA" id="ARBA00022932"/>
    </source>
</evidence>
<gene>
    <name evidence="6" type="ORF">HQ47_03120</name>
    <name evidence="7" type="ORF">NCTC11632_01203</name>
</gene>
<dbReference type="InterPro" id="IPR010372">
    <property type="entry name" value="DNA_pol3_delta_N"/>
</dbReference>
<evidence type="ECO:0000313" key="8">
    <source>
        <dbReference type="Proteomes" id="UP000030103"/>
    </source>
</evidence>
<dbReference type="SUPFAM" id="SSF52540">
    <property type="entry name" value="P-loop containing nucleoside triphosphate hydrolases"/>
    <property type="match status" value="1"/>
</dbReference>
<dbReference type="Gene3D" id="1.10.8.60">
    <property type="match status" value="1"/>
</dbReference>
<dbReference type="GO" id="GO:0003677">
    <property type="term" value="F:DNA binding"/>
    <property type="evidence" value="ECO:0007669"/>
    <property type="project" value="InterPro"/>
</dbReference>
<dbReference type="GO" id="GO:0009360">
    <property type="term" value="C:DNA polymerase III complex"/>
    <property type="evidence" value="ECO:0007669"/>
    <property type="project" value="InterPro"/>
</dbReference>
<dbReference type="PANTHER" id="PTHR34388:SF1">
    <property type="entry name" value="DNA POLYMERASE III SUBUNIT DELTA"/>
    <property type="match status" value="1"/>
</dbReference>
<dbReference type="GO" id="GO:0003887">
    <property type="term" value="F:DNA-directed DNA polymerase activity"/>
    <property type="evidence" value="ECO:0007669"/>
    <property type="project" value="UniProtKB-KW"/>
</dbReference>
<dbReference type="GO" id="GO:0006261">
    <property type="term" value="P:DNA-templated DNA replication"/>
    <property type="evidence" value="ECO:0007669"/>
    <property type="project" value="TreeGrafter"/>
</dbReference>